<evidence type="ECO:0000313" key="4">
    <source>
        <dbReference type="Proteomes" id="UP000217785"/>
    </source>
</evidence>
<gene>
    <name evidence="3" type="ORF">EFBL_3522</name>
</gene>
<reference evidence="4" key="1">
    <citation type="submission" date="2017-07" db="EMBL/GenBank/DDBJ databases">
        <title>Draft genome sequence of Effusibacillus lacus strain skLN1.</title>
        <authorList>
            <person name="Watanabe M."/>
            <person name="Kojima H."/>
            <person name="Fukui M."/>
        </authorList>
    </citation>
    <scope>NUCLEOTIDE SEQUENCE [LARGE SCALE GENOMIC DNA]</scope>
    <source>
        <strain evidence="4">skLN1</strain>
    </source>
</reference>
<feature type="chain" id="PRO_5039707751" description="Sporulation protein" evidence="2">
    <location>
        <begin position="21"/>
        <end position="192"/>
    </location>
</feature>
<dbReference type="EMBL" id="BDUF01000109">
    <property type="protein sequence ID" value="GAX91831.1"/>
    <property type="molecule type" value="Genomic_DNA"/>
</dbReference>
<dbReference type="OrthoDB" id="2381329at2"/>
<dbReference type="GO" id="GO:0030435">
    <property type="term" value="P:sporulation resulting in formation of a cellular spore"/>
    <property type="evidence" value="ECO:0007669"/>
    <property type="project" value="InterPro"/>
</dbReference>
<feature type="compositionally biased region" description="Polar residues" evidence="1">
    <location>
        <begin position="29"/>
        <end position="41"/>
    </location>
</feature>
<dbReference type="RefSeq" id="WP_096183981.1">
    <property type="nucleotide sequence ID" value="NZ_BDUF01000109.1"/>
</dbReference>
<dbReference type="Proteomes" id="UP000217785">
    <property type="component" value="Unassembled WGS sequence"/>
</dbReference>
<evidence type="ECO:0000256" key="1">
    <source>
        <dbReference type="SAM" id="MobiDB-lite"/>
    </source>
</evidence>
<keyword evidence="4" id="KW-1185">Reference proteome</keyword>
<accession>A0A292YSD8</accession>
<proteinExistence type="predicted"/>
<feature type="compositionally biased region" description="Basic and acidic residues" evidence="1">
    <location>
        <begin position="63"/>
        <end position="72"/>
    </location>
</feature>
<feature type="region of interest" description="Disordered" evidence="1">
    <location>
        <begin position="29"/>
        <end position="82"/>
    </location>
</feature>
<dbReference type="NCBIfam" id="TIGR02898">
    <property type="entry name" value="spore_YhcN_YlaJ"/>
    <property type="match status" value="1"/>
</dbReference>
<evidence type="ECO:0000256" key="2">
    <source>
        <dbReference type="SAM" id="SignalP"/>
    </source>
</evidence>
<comment type="caution">
    <text evidence="3">The sequence shown here is derived from an EMBL/GenBank/DDBJ whole genome shotgun (WGS) entry which is preliminary data.</text>
</comment>
<feature type="signal peptide" evidence="2">
    <location>
        <begin position="1"/>
        <end position="20"/>
    </location>
</feature>
<dbReference type="AlphaFoldDB" id="A0A292YSD8"/>
<sequence>MNRKKWTSIFMVICAIFALAGCRPAAQQSQYRPTGEGTNKPGQVRTPPAEETPSPQEAQNIPKHAEQQRELRAPQQAQRPQTYNAAKQADEIAQVLTGIPGVERAYVLLTGRIALVGVDLKADISGSKIDTVKYSVKEAAERTGPGYKAVVTADVDTVTRIRELANGARNGRPISSLADEIADILSRLYPET</sequence>
<dbReference type="InterPro" id="IPR019076">
    <property type="entry name" value="Spore_lipoprot_YhcN/YlaJ-like"/>
</dbReference>
<dbReference type="PROSITE" id="PS51257">
    <property type="entry name" value="PROKAR_LIPOPROTEIN"/>
    <property type="match status" value="1"/>
</dbReference>
<protein>
    <recommendedName>
        <fullName evidence="5">Sporulation protein</fullName>
    </recommendedName>
</protein>
<evidence type="ECO:0000313" key="3">
    <source>
        <dbReference type="EMBL" id="GAX91831.1"/>
    </source>
</evidence>
<keyword evidence="2" id="KW-0732">Signal</keyword>
<name>A0A292YSD8_9BACL</name>
<evidence type="ECO:0008006" key="5">
    <source>
        <dbReference type="Google" id="ProtNLM"/>
    </source>
</evidence>
<dbReference type="Pfam" id="PF09580">
    <property type="entry name" value="Spore_YhcN_YlaJ"/>
    <property type="match status" value="1"/>
</dbReference>
<organism evidence="3 4">
    <name type="scientific">Effusibacillus lacus</name>
    <dbReference type="NCBI Taxonomy" id="1348429"/>
    <lineage>
        <taxon>Bacteria</taxon>
        <taxon>Bacillati</taxon>
        <taxon>Bacillota</taxon>
        <taxon>Bacilli</taxon>
        <taxon>Bacillales</taxon>
        <taxon>Alicyclobacillaceae</taxon>
        <taxon>Effusibacillus</taxon>
    </lineage>
</organism>
<dbReference type="InterPro" id="IPR014247">
    <property type="entry name" value="Spore_lipoprot_YhcN/YlaJ"/>
</dbReference>